<feature type="domain" description="RNA polymerase sigma factor 70 region 4 type 2" evidence="2">
    <location>
        <begin position="47"/>
        <end position="84"/>
    </location>
</feature>
<comment type="caution">
    <text evidence="3">The sequence shown here is derived from an EMBL/GenBank/DDBJ whole genome shotgun (WGS) entry which is preliminary data.</text>
</comment>
<reference evidence="3 4" key="1">
    <citation type="submission" date="2017-10" db="EMBL/GenBank/DDBJ databases">
        <title>Novel microbial diversity and functional potential in the marine mammal oral microbiome.</title>
        <authorList>
            <person name="Dudek N.K."/>
            <person name="Sun C.L."/>
            <person name="Burstein D."/>
            <person name="Kantor R.S."/>
            <person name="Aliaga Goltsman D.S."/>
            <person name="Bik E.M."/>
            <person name="Thomas B.C."/>
            <person name="Banfield J.F."/>
            <person name="Relman D.A."/>
        </authorList>
    </citation>
    <scope>NUCLEOTIDE SEQUENCE [LARGE SCALE GENOMIC DNA]</scope>
    <source>
        <strain evidence="3">DOLJORAL78_47_16</strain>
    </source>
</reference>
<sequence>MCILMSSDAEKKQRERFVANDRIPDHQTDPNETPGQQFERQEPGKGLQQTIDRLPEEFKMAIVLRGIQELSYDEIAVALKTSRSGQFVPEFSGGGSSSSRC</sequence>
<proteinExistence type="predicted"/>
<dbReference type="InterPro" id="IPR013249">
    <property type="entry name" value="RNA_pol_sigma70_r4_t2"/>
</dbReference>
<feature type="region of interest" description="Disordered" evidence="1">
    <location>
        <begin position="19"/>
        <end position="46"/>
    </location>
</feature>
<evidence type="ECO:0000313" key="4">
    <source>
        <dbReference type="Proteomes" id="UP000230821"/>
    </source>
</evidence>
<dbReference type="GO" id="GO:0003677">
    <property type="term" value="F:DNA binding"/>
    <property type="evidence" value="ECO:0007669"/>
    <property type="project" value="InterPro"/>
</dbReference>
<dbReference type="InterPro" id="IPR013324">
    <property type="entry name" value="RNA_pol_sigma_r3/r4-like"/>
</dbReference>
<protein>
    <recommendedName>
        <fullName evidence="2">RNA polymerase sigma factor 70 region 4 type 2 domain-containing protein</fullName>
    </recommendedName>
</protein>
<evidence type="ECO:0000256" key="1">
    <source>
        <dbReference type="SAM" id="MobiDB-lite"/>
    </source>
</evidence>
<organism evidence="3 4">
    <name type="scientific">candidate division KSB3 bacterium</name>
    <dbReference type="NCBI Taxonomy" id="2044937"/>
    <lineage>
        <taxon>Bacteria</taxon>
        <taxon>candidate division KSB3</taxon>
    </lineage>
</organism>
<dbReference type="EMBL" id="PDSK01000095">
    <property type="protein sequence ID" value="PIE33749.1"/>
    <property type="molecule type" value="Genomic_DNA"/>
</dbReference>
<evidence type="ECO:0000259" key="2">
    <source>
        <dbReference type="Pfam" id="PF08281"/>
    </source>
</evidence>
<dbReference type="SUPFAM" id="SSF88659">
    <property type="entry name" value="Sigma3 and sigma4 domains of RNA polymerase sigma factors"/>
    <property type="match status" value="1"/>
</dbReference>
<gene>
    <name evidence="3" type="ORF">CSA56_10515</name>
</gene>
<dbReference type="InterPro" id="IPR036388">
    <property type="entry name" value="WH-like_DNA-bd_sf"/>
</dbReference>
<accession>A0A2G6KG19</accession>
<dbReference type="GO" id="GO:0006352">
    <property type="term" value="P:DNA-templated transcription initiation"/>
    <property type="evidence" value="ECO:0007669"/>
    <property type="project" value="InterPro"/>
</dbReference>
<dbReference type="GO" id="GO:0016987">
    <property type="term" value="F:sigma factor activity"/>
    <property type="evidence" value="ECO:0007669"/>
    <property type="project" value="InterPro"/>
</dbReference>
<name>A0A2G6KG19_9BACT</name>
<feature type="compositionally biased region" description="Basic and acidic residues" evidence="1">
    <location>
        <begin position="19"/>
        <end position="29"/>
    </location>
</feature>
<evidence type="ECO:0000313" key="3">
    <source>
        <dbReference type="EMBL" id="PIE33749.1"/>
    </source>
</evidence>
<dbReference type="Pfam" id="PF08281">
    <property type="entry name" value="Sigma70_r4_2"/>
    <property type="match status" value="1"/>
</dbReference>
<dbReference type="AlphaFoldDB" id="A0A2G6KG19"/>
<dbReference type="Gene3D" id="1.10.10.10">
    <property type="entry name" value="Winged helix-like DNA-binding domain superfamily/Winged helix DNA-binding domain"/>
    <property type="match status" value="1"/>
</dbReference>
<dbReference type="Proteomes" id="UP000230821">
    <property type="component" value="Unassembled WGS sequence"/>
</dbReference>